<gene>
    <name evidence="2" type="ORF">LCGC14_2659790</name>
</gene>
<organism evidence="2">
    <name type="scientific">marine sediment metagenome</name>
    <dbReference type="NCBI Taxonomy" id="412755"/>
    <lineage>
        <taxon>unclassified sequences</taxon>
        <taxon>metagenomes</taxon>
        <taxon>ecological metagenomes</taxon>
    </lineage>
</organism>
<accession>A0A0F8ZS96</accession>
<protein>
    <submittedName>
        <fullName evidence="2">Uncharacterized protein</fullName>
    </submittedName>
</protein>
<feature type="non-terminal residue" evidence="2">
    <location>
        <position position="52"/>
    </location>
</feature>
<proteinExistence type="predicted"/>
<comment type="caution">
    <text evidence="2">The sequence shown here is derived from an EMBL/GenBank/DDBJ whole genome shotgun (WGS) entry which is preliminary data.</text>
</comment>
<feature type="transmembrane region" description="Helical" evidence="1">
    <location>
        <begin position="6"/>
        <end position="22"/>
    </location>
</feature>
<reference evidence="2" key="1">
    <citation type="journal article" date="2015" name="Nature">
        <title>Complex archaea that bridge the gap between prokaryotes and eukaryotes.</title>
        <authorList>
            <person name="Spang A."/>
            <person name="Saw J.H."/>
            <person name="Jorgensen S.L."/>
            <person name="Zaremba-Niedzwiedzka K."/>
            <person name="Martijn J."/>
            <person name="Lind A.E."/>
            <person name="van Eijk R."/>
            <person name="Schleper C."/>
            <person name="Guy L."/>
            <person name="Ettema T.J."/>
        </authorList>
    </citation>
    <scope>NUCLEOTIDE SEQUENCE</scope>
</reference>
<keyword evidence="1" id="KW-0812">Transmembrane</keyword>
<dbReference type="AlphaFoldDB" id="A0A0F8ZS96"/>
<name>A0A0F8ZS96_9ZZZZ</name>
<keyword evidence="1" id="KW-0472">Membrane</keyword>
<sequence>MVDTLIFAGINFIFLIVGYLMGKDVLQQKIKEIIKVRNKTSTGGVATPLNPQ</sequence>
<dbReference type="EMBL" id="LAZR01046351">
    <property type="protein sequence ID" value="KKK96737.1"/>
    <property type="molecule type" value="Genomic_DNA"/>
</dbReference>
<keyword evidence="1" id="KW-1133">Transmembrane helix</keyword>
<evidence type="ECO:0000256" key="1">
    <source>
        <dbReference type="SAM" id="Phobius"/>
    </source>
</evidence>
<evidence type="ECO:0000313" key="2">
    <source>
        <dbReference type="EMBL" id="KKK96737.1"/>
    </source>
</evidence>